<feature type="signal peptide" evidence="15">
    <location>
        <begin position="1"/>
        <end position="20"/>
    </location>
</feature>
<dbReference type="PRINTS" id="PR00081">
    <property type="entry name" value="GDHRDH"/>
</dbReference>
<evidence type="ECO:0000313" key="17">
    <source>
        <dbReference type="Proteomes" id="UP001174136"/>
    </source>
</evidence>
<keyword evidence="9" id="KW-0472">Membrane</keyword>
<reference evidence="16" key="1">
    <citation type="journal article" date="2023" name="Front. Mar. Sci.">
        <title>A new Merluccius polli reference genome to investigate the effects of global change in West African waters.</title>
        <authorList>
            <person name="Mateo J.L."/>
            <person name="Blanco-Fernandez C."/>
            <person name="Garcia-Vazquez E."/>
            <person name="Machado-Schiaffino G."/>
        </authorList>
    </citation>
    <scope>NUCLEOTIDE SEQUENCE</scope>
    <source>
        <strain evidence="16">C29</strain>
        <tissue evidence="16">Fin</tissue>
    </source>
</reference>
<organism evidence="16 17">
    <name type="scientific">Merluccius polli</name>
    <name type="common">Benguela hake</name>
    <name type="synonym">Merluccius cadenati</name>
    <dbReference type="NCBI Taxonomy" id="89951"/>
    <lineage>
        <taxon>Eukaryota</taxon>
        <taxon>Metazoa</taxon>
        <taxon>Chordata</taxon>
        <taxon>Craniata</taxon>
        <taxon>Vertebrata</taxon>
        <taxon>Euteleostomi</taxon>
        <taxon>Actinopterygii</taxon>
        <taxon>Neopterygii</taxon>
        <taxon>Teleostei</taxon>
        <taxon>Neoteleostei</taxon>
        <taxon>Acanthomorphata</taxon>
        <taxon>Zeiogadaria</taxon>
        <taxon>Gadariae</taxon>
        <taxon>Gadiformes</taxon>
        <taxon>Gadoidei</taxon>
        <taxon>Merlucciidae</taxon>
        <taxon>Merluccius</taxon>
    </lineage>
</organism>
<evidence type="ECO:0000256" key="5">
    <source>
        <dbReference type="ARBA" id="ARBA00022857"/>
    </source>
</evidence>
<dbReference type="GO" id="GO:0052650">
    <property type="term" value="F:all-trans-retinol dehydrogenase (NADP+) activity"/>
    <property type="evidence" value="ECO:0007669"/>
    <property type="project" value="UniProtKB-EC"/>
</dbReference>
<dbReference type="SUPFAM" id="SSF51735">
    <property type="entry name" value="NAD(P)-binding Rossmann-fold domains"/>
    <property type="match status" value="1"/>
</dbReference>
<evidence type="ECO:0000256" key="12">
    <source>
        <dbReference type="ARBA" id="ARBA00068717"/>
    </source>
</evidence>
<dbReference type="PANTHER" id="PTHR24322:SF691">
    <property type="entry name" value="RETINOL DEHYDROGENASE 10-LIKE"/>
    <property type="match status" value="1"/>
</dbReference>
<protein>
    <recommendedName>
        <fullName evidence="12">Short-chain dehydrogenase/reductase 3</fullName>
        <ecNumber evidence="3">1.1.1.300</ecNumber>
    </recommendedName>
    <alternativeName>
        <fullName evidence="13">Retinal short-chain dehydrogenase/reductase 1</fullName>
    </alternativeName>
</protein>
<evidence type="ECO:0000256" key="11">
    <source>
        <dbReference type="ARBA" id="ARBA00059620"/>
    </source>
</evidence>
<dbReference type="PANTHER" id="PTHR24322">
    <property type="entry name" value="PKSB"/>
    <property type="match status" value="1"/>
</dbReference>
<keyword evidence="7" id="KW-0560">Oxidoreductase</keyword>
<evidence type="ECO:0000256" key="7">
    <source>
        <dbReference type="ARBA" id="ARBA00023002"/>
    </source>
</evidence>
<dbReference type="Proteomes" id="UP001174136">
    <property type="component" value="Unassembled WGS sequence"/>
</dbReference>
<dbReference type="FunFam" id="3.40.50.720:FF:000131">
    <property type="entry name" value="Short-chain dehydrogenase/reductase 3"/>
    <property type="match status" value="1"/>
</dbReference>
<dbReference type="PRINTS" id="PR00080">
    <property type="entry name" value="SDRFAMILY"/>
</dbReference>
<comment type="subcellular location">
    <subcellularLocation>
        <location evidence="1">Membrane</location>
        <topology evidence="1">Multi-pass membrane protein</topology>
    </subcellularLocation>
</comment>
<proteinExistence type="inferred from homology"/>
<dbReference type="GO" id="GO:0005811">
    <property type="term" value="C:lipid droplet"/>
    <property type="evidence" value="ECO:0007669"/>
    <property type="project" value="TreeGrafter"/>
</dbReference>
<dbReference type="Gene3D" id="3.40.50.720">
    <property type="entry name" value="NAD(P)-binding Rossmann-like Domain"/>
    <property type="match status" value="1"/>
</dbReference>
<comment type="similarity">
    <text evidence="2 14">Belongs to the short-chain dehydrogenases/reductases (SDR) family.</text>
</comment>
<evidence type="ECO:0000256" key="8">
    <source>
        <dbReference type="ARBA" id="ARBA00023098"/>
    </source>
</evidence>
<keyword evidence="6" id="KW-1133">Transmembrane helix</keyword>
<keyword evidence="15" id="KW-0732">Signal</keyword>
<dbReference type="CDD" id="cd05339">
    <property type="entry name" value="17beta-HSDXI-like_SDR_c"/>
    <property type="match status" value="1"/>
</dbReference>
<evidence type="ECO:0000256" key="13">
    <source>
        <dbReference type="ARBA" id="ARBA00082544"/>
    </source>
</evidence>
<comment type="caution">
    <text evidence="16">The sequence shown here is derived from an EMBL/GenBank/DDBJ whole genome shotgun (WGS) entry which is preliminary data.</text>
</comment>
<dbReference type="PROSITE" id="PS00061">
    <property type="entry name" value="ADH_SHORT"/>
    <property type="match status" value="1"/>
</dbReference>
<evidence type="ECO:0000256" key="15">
    <source>
        <dbReference type="SAM" id="SignalP"/>
    </source>
</evidence>
<evidence type="ECO:0000256" key="10">
    <source>
        <dbReference type="ARBA" id="ARBA00050568"/>
    </source>
</evidence>
<dbReference type="InterPro" id="IPR002347">
    <property type="entry name" value="SDR_fam"/>
</dbReference>
<dbReference type="PROSITE" id="PS01162">
    <property type="entry name" value="QOR_ZETA_CRYSTAL"/>
    <property type="match status" value="1"/>
</dbReference>
<dbReference type="InterPro" id="IPR020904">
    <property type="entry name" value="Sc_DH/Rdtase_CS"/>
</dbReference>
<evidence type="ECO:0000256" key="1">
    <source>
        <dbReference type="ARBA" id="ARBA00004141"/>
    </source>
</evidence>
<dbReference type="InterPro" id="IPR002364">
    <property type="entry name" value="Quin_OxRdtase/zeta-crystal_CS"/>
</dbReference>
<accession>A0AA47MMD3</accession>
<evidence type="ECO:0000256" key="9">
    <source>
        <dbReference type="ARBA" id="ARBA00023136"/>
    </source>
</evidence>
<comment type="catalytic activity">
    <reaction evidence="10">
        <text>all-trans-retinol + NADP(+) = all-trans-retinal + NADPH + H(+)</text>
        <dbReference type="Rhea" id="RHEA:25033"/>
        <dbReference type="ChEBI" id="CHEBI:15378"/>
        <dbReference type="ChEBI" id="CHEBI:17336"/>
        <dbReference type="ChEBI" id="CHEBI:17898"/>
        <dbReference type="ChEBI" id="CHEBI:57783"/>
        <dbReference type="ChEBI" id="CHEBI:58349"/>
        <dbReference type="EC" id="1.1.1.300"/>
    </reaction>
</comment>
<dbReference type="AlphaFoldDB" id="A0AA47MMD3"/>
<evidence type="ECO:0000313" key="16">
    <source>
        <dbReference type="EMBL" id="KAK0142637.1"/>
    </source>
</evidence>
<evidence type="ECO:0000256" key="14">
    <source>
        <dbReference type="RuleBase" id="RU000363"/>
    </source>
</evidence>
<dbReference type="EC" id="1.1.1.300" evidence="3"/>
<evidence type="ECO:0000256" key="2">
    <source>
        <dbReference type="ARBA" id="ARBA00006484"/>
    </source>
</evidence>
<keyword evidence="4" id="KW-0812">Transmembrane</keyword>
<dbReference type="Pfam" id="PF00106">
    <property type="entry name" value="adh_short"/>
    <property type="match status" value="1"/>
</dbReference>
<keyword evidence="5" id="KW-0521">NADP</keyword>
<evidence type="ECO:0000256" key="4">
    <source>
        <dbReference type="ARBA" id="ARBA00022692"/>
    </source>
</evidence>
<evidence type="ECO:0000256" key="6">
    <source>
        <dbReference type="ARBA" id="ARBA00022989"/>
    </source>
</evidence>
<keyword evidence="8" id="KW-0443">Lipid metabolism</keyword>
<evidence type="ECO:0000256" key="3">
    <source>
        <dbReference type="ARBA" id="ARBA00012852"/>
    </source>
</evidence>
<comment type="function">
    <text evidence="11">Catalyzes the reduction of all-trans-retinal to all-trans-retinol in the presence of NADPH.</text>
</comment>
<dbReference type="GO" id="GO:0008270">
    <property type="term" value="F:zinc ion binding"/>
    <property type="evidence" value="ECO:0007669"/>
    <property type="project" value="InterPro"/>
</dbReference>
<gene>
    <name evidence="16" type="primary">rdh10a</name>
    <name evidence="16" type="ORF">N1851_019433</name>
</gene>
<name>A0AA47MMD3_MERPO</name>
<sequence>MIFLMDLQMMLLDVLYFVLRNSLRAVLRPRTKPVDGELVLITGAGGGLGRLFAQEFSRHGAEVVLWDTNAASNEQTAERVRQTGGKAHAYTVDVTSRQDVYRAAETVRRDLGRDVTVLVNNAGVVAGKRMLDCPDELIERTMKVNCHALFWVRRAGPPETVKAFLPQMKAQNHGHIVTIASVLGLFSTPCVEDYCASKFAAVGFHESMAHELLAEEVDGVKTTLVCPYIVDTGMFQGCKIREEVEMILPPLDPQYCVEQAMNAILIDQPLVCIPRLTYLPFLSRALLPWESNVVTYRFMGSDKCMYPFIDTMNNRPSAMPIKVD</sequence>
<keyword evidence="17" id="KW-1185">Reference proteome</keyword>
<dbReference type="InterPro" id="IPR036291">
    <property type="entry name" value="NAD(P)-bd_dom_sf"/>
</dbReference>
<feature type="chain" id="PRO_5041418211" description="Short-chain dehydrogenase/reductase 3" evidence="15">
    <location>
        <begin position="21"/>
        <end position="324"/>
    </location>
</feature>
<dbReference type="EMBL" id="JAOPHQ010003517">
    <property type="protein sequence ID" value="KAK0142637.1"/>
    <property type="molecule type" value="Genomic_DNA"/>
</dbReference>
<dbReference type="GO" id="GO:0016020">
    <property type="term" value="C:membrane"/>
    <property type="evidence" value="ECO:0007669"/>
    <property type="project" value="UniProtKB-SubCell"/>
</dbReference>